<comment type="caution">
    <text evidence="2">The sequence shown here is derived from an EMBL/GenBank/DDBJ whole genome shotgun (WGS) entry which is preliminary data.</text>
</comment>
<dbReference type="Proteomes" id="UP001595767">
    <property type="component" value="Unassembled WGS sequence"/>
</dbReference>
<sequence>MSRHLAAQIAVAAVAAATAITLSAGSASAEAGTIPRSAVSAPADTNDTTTGSDAIAPLINELVMSGSGQTVITGSNALNAATGSSDLLTAVVCLLFPNFGSVGMLPTSGCSNQ</sequence>
<reference evidence="3" key="1">
    <citation type="journal article" date="2019" name="Int. J. Syst. Evol. Microbiol.">
        <title>The Global Catalogue of Microorganisms (GCM) 10K type strain sequencing project: providing services to taxonomists for standard genome sequencing and annotation.</title>
        <authorList>
            <consortium name="The Broad Institute Genomics Platform"/>
            <consortium name="The Broad Institute Genome Sequencing Center for Infectious Disease"/>
            <person name="Wu L."/>
            <person name="Ma J."/>
        </authorList>
    </citation>
    <scope>NUCLEOTIDE SEQUENCE [LARGE SCALE GENOMIC DNA]</scope>
    <source>
        <strain evidence="3">CGMCC 4.7204</strain>
    </source>
</reference>
<protein>
    <recommendedName>
        <fullName evidence="4">Secreted protein</fullName>
    </recommendedName>
</protein>
<proteinExistence type="predicted"/>
<evidence type="ECO:0000313" key="3">
    <source>
        <dbReference type="Proteomes" id="UP001595767"/>
    </source>
</evidence>
<gene>
    <name evidence="2" type="ORF">ACFOW8_10760</name>
</gene>
<evidence type="ECO:0000256" key="1">
    <source>
        <dbReference type="SAM" id="SignalP"/>
    </source>
</evidence>
<accession>A0ABV8L4A4</accession>
<keyword evidence="1" id="KW-0732">Signal</keyword>
<feature type="chain" id="PRO_5045730966" description="Secreted protein" evidence="1">
    <location>
        <begin position="30"/>
        <end position="113"/>
    </location>
</feature>
<organism evidence="2 3">
    <name type="scientific">Nocardia rhizosphaerae</name>
    <dbReference type="NCBI Taxonomy" id="1691571"/>
    <lineage>
        <taxon>Bacteria</taxon>
        <taxon>Bacillati</taxon>
        <taxon>Actinomycetota</taxon>
        <taxon>Actinomycetes</taxon>
        <taxon>Mycobacteriales</taxon>
        <taxon>Nocardiaceae</taxon>
        <taxon>Nocardia</taxon>
    </lineage>
</organism>
<name>A0ABV8L4A4_9NOCA</name>
<keyword evidence="3" id="KW-1185">Reference proteome</keyword>
<evidence type="ECO:0008006" key="4">
    <source>
        <dbReference type="Google" id="ProtNLM"/>
    </source>
</evidence>
<evidence type="ECO:0000313" key="2">
    <source>
        <dbReference type="EMBL" id="MFC4125408.1"/>
    </source>
</evidence>
<feature type="signal peptide" evidence="1">
    <location>
        <begin position="1"/>
        <end position="29"/>
    </location>
</feature>
<dbReference type="EMBL" id="JBHSBA010000005">
    <property type="protein sequence ID" value="MFC4125408.1"/>
    <property type="molecule type" value="Genomic_DNA"/>
</dbReference>
<dbReference type="RefSeq" id="WP_378549403.1">
    <property type="nucleotide sequence ID" value="NZ_JBHSBA010000005.1"/>
</dbReference>